<keyword evidence="3" id="KW-0175">Coiled coil</keyword>
<dbReference type="SUPFAM" id="SSF56563">
    <property type="entry name" value="Major capsid protein gp5"/>
    <property type="match status" value="1"/>
</dbReference>
<protein>
    <submittedName>
        <fullName evidence="5">Major capsid protein</fullName>
    </submittedName>
</protein>
<dbReference type="Gene3D" id="3.30.2320.10">
    <property type="entry name" value="hypothetical protein PF0899 domain"/>
    <property type="match status" value="1"/>
</dbReference>
<evidence type="ECO:0000256" key="3">
    <source>
        <dbReference type="SAM" id="Coils"/>
    </source>
</evidence>
<evidence type="ECO:0000256" key="1">
    <source>
        <dbReference type="ARBA" id="ARBA00004328"/>
    </source>
</evidence>
<comment type="subcellular location">
    <subcellularLocation>
        <location evidence="1">Virion</location>
    </subcellularLocation>
</comment>
<name>A0A8S5MHB5_9CAUD</name>
<proteinExistence type="predicted"/>
<keyword evidence="2" id="KW-0946">Virion</keyword>
<feature type="coiled-coil region" evidence="3">
    <location>
        <begin position="2"/>
        <end position="52"/>
    </location>
</feature>
<evidence type="ECO:0000259" key="4">
    <source>
        <dbReference type="Pfam" id="PF05065"/>
    </source>
</evidence>
<evidence type="ECO:0000313" key="5">
    <source>
        <dbReference type="EMBL" id="DAD81307.1"/>
    </source>
</evidence>
<accession>A0A8S5MHB5</accession>
<dbReference type="Pfam" id="PF05065">
    <property type="entry name" value="Phage_capsid"/>
    <property type="match status" value="1"/>
</dbReference>
<organism evidence="5">
    <name type="scientific">Siphoviridae sp. ctHl62</name>
    <dbReference type="NCBI Taxonomy" id="2826235"/>
    <lineage>
        <taxon>Viruses</taxon>
        <taxon>Duplodnaviria</taxon>
        <taxon>Heunggongvirae</taxon>
        <taxon>Uroviricota</taxon>
        <taxon>Caudoviricetes</taxon>
    </lineage>
</organism>
<feature type="domain" description="Phage capsid-like C-terminal" evidence="4">
    <location>
        <begin position="100"/>
        <end position="363"/>
    </location>
</feature>
<dbReference type="GO" id="GO:0044423">
    <property type="term" value="C:virion component"/>
    <property type="evidence" value="ECO:0007669"/>
    <property type="project" value="UniProtKB-KW"/>
</dbReference>
<dbReference type="InterPro" id="IPR024455">
    <property type="entry name" value="Phage_capsid"/>
</dbReference>
<dbReference type="NCBIfam" id="TIGR01554">
    <property type="entry name" value="major_cap_HK97"/>
    <property type="match status" value="1"/>
</dbReference>
<evidence type="ECO:0000256" key="2">
    <source>
        <dbReference type="ARBA" id="ARBA00022844"/>
    </source>
</evidence>
<reference evidence="5" key="1">
    <citation type="journal article" date="2021" name="Proc. Natl. Acad. Sci. U.S.A.">
        <title>A Catalog of Tens of Thousands of Viruses from Human Metagenomes Reveals Hidden Associations with Chronic Diseases.</title>
        <authorList>
            <person name="Tisza M.J."/>
            <person name="Buck C.B."/>
        </authorList>
    </citation>
    <scope>NUCLEOTIDE SEQUENCE</scope>
    <source>
        <strain evidence="5">CtHl62</strain>
    </source>
</reference>
<sequence length="375" mass="41959">MNNKKLRELLQLKAEKVEAAETAINNGDKELANSLVAEIKNLTTEIDLIQNLNSLKHDDKTVDMTVENKVETGLQAIQNYIRTGVVNEAGPLKESTDENGGYLVPEDVQTKINEYRRSFTSLRDYVDVRNVVVPAGSEVFEKTSQLTPLTNITEMTEIEEIKGSTFEKISYAVKNFGGILPVSRFLLQDTPENLLAYLAKWFVKKQVVTENKEILAVLNSFEKKAITKVDEIKTAMNVTLDPIFLENTKIITNQSGFNVLDTLKDKNNNYLLQPVVNEPTKRLLSGKEVVVLPDTHFPKETDGSFPLYVGDVHEAVRLYTLNTLEILSTDVGGKAFARNSYDTRLITRFDVKAVDKEAVVKLAFTKDLAMAVPLG</sequence>
<dbReference type="EMBL" id="BK014899">
    <property type="protein sequence ID" value="DAD81307.1"/>
    <property type="molecule type" value="Genomic_DNA"/>
</dbReference>
<dbReference type="Gene3D" id="3.30.2400.10">
    <property type="entry name" value="Major capsid protein gp5"/>
    <property type="match status" value="1"/>
</dbReference>
<dbReference type="InterPro" id="IPR054612">
    <property type="entry name" value="Phage_capsid-like_C"/>
</dbReference>